<proteinExistence type="predicted"/>
<dbReference type="AlphaFoldDB" id="A0A151RKZ3"/>
<protein>
    <submittedName>
        <fullName evidence="1">Uncharacterized protein</fullName>
    </submittedName>
</protein>
<dbReference type="Proteomes" id="UP000075243">
    <property type="component" value="Unassembled WGS sequence"/>
</dbReference>
<sequence length="109" mass="12195">MFKIINCSILSPIHGGIGPDNIFSPTSSIIKLLQFFKVQGNSPVKLLFAKTKAFNLTRVPMDIGIFPDNLLLLKSRISNDSTDFQQFGSSPVIRLLDKSKVIKFEVVLW</sequence>
<evidence type="ECO:0000313" key="2">
    <source>
        <dbReference type="Proteomes" id="UP000075243"/>
    </source>
</evidence>
<accession>A0A151RKZ3</accession>
<dbReference type="Gramene" id="C.cajan_33906.t">
    <property type="protein sequence ID" value="C.cajan_33906.t.cds1"/>
    <property type="gene ID" value="C.cajan_33906"/>
</dbReference>
<gene>
    <name evidence="1" type="ORF">KK1_035337</name>
</gene>
<name>A0A151RKZ3_CAJCA</name>
<dbReference type="EMBL" id="KQ483677">
    <property type="protein sequence ID" value="KYP43246.1"/>
    <property type="molecule type" value="Genomic_DNA"/>
</dbReference>
<reference evidence="1" key="1">
    <citation type="journal article" date="2012" name="Nat. Biotechnol.">
        <title>Draft genome sequence of pigeonpea (Cajanus cajan), an orphan legume crop of resource-poor farmers.</title>
        <authorList>
            <person name="Varshney R.K."/>
            <person name="Chen W."/>
            <person name="Li Y."/>
            <person name="Bharti A.K."/>
            <person name="Saxena R.K."/>
            <person name="Schlueter J.A."/>
            <person name="Donoghue M.T."/>
            <person name="Azam S."/>
            <person name="Fan G."/>
            <person name="Whaley A.M."/>
            <person name="Farmer A.D."/>
            <person name="Sheridan J."/>
            <person name="Iwata A."/>
            <person name="Tuteja R."/>
            <person name="Penmetsa R.V."/>
            <person name="Wu W."/>
            <person name="Upadhyaya H.D."/>
            <person name="Yang S.P."/>
            <person name="Shah T."/>
            <person name="Saxena K.B."/>
            <person name="Michael T."/>
            <person name="McCombie W.R."/>
            <person name="Yang B."/>
            <person name="Zhang G."/>
            <person name="Yang H."/>
            <person name="Wang J."/>
            <person name="Spillane C."/>
            <person name="Cook D.R."/>
            <person name="May G.D."/>
            <person name="Xu X."/>
            <person name="Jackson S.A."/>
        </authorList>
    </citation>
    <scope>NUCLEOTIDE SEQUENCE [LARGE SCALE GENOMIC DNA]</scope>
</reference>
<evidence type="ECO:0000313" key="1">
    <source>
        <dbReference type="EMBL" id="KYP43246.1"/>
    </source>
</evidence>
<organism evidence="1 2">
    <name type="scientific">Cajanus cajan</name>
    <name type="common">Pigeon pea</name>
    <name type="synonym">Cajanus indicus</name>
    <dbReference type="NCBI Taxonomy" id="3821"/>
    <lineage>
        <taxon>Eukaryota</taxon>
        <taxon>Viridiplantae</taxon>
        <taxon>Streptophyta</taxon>
        <taxon>Embryophyta</taxon>
        <taxon>Tracheophyta</taxon>
        <taxon>Spermatophyta</taxon>
        <taxon>Magnoliopsida</taxon>
        <taxon>eudicotyledons</taxon>
        <taxon>Gunneridae</taxon>
        <taxon>Pentapetalae</taxon>
        <taxon>rosids</taxon>
        <taxon>fabids</taxon>
        <taxon>Fabales</taxon>
        <taxon>Fabaceae</taxon>
        <taxon>Papilionoideae</taxon>
        <taxon>50 kb inversion clade</taxon>
        <taxon>NPAAA clade</taxon>
        <taxon>indigoferoid/millettioid clade</taxon>
        <taxon>Phaseoleae</taxon>
        <taxon>Cajanus</taxon>
    </lineage>
</organism>
<keyword evidence="2" id="KW-1185">Reference proteome</keyword>